<proteinExistence type="predicted"/>
<evidence type="ECO:0000256" key="1">
    <source>
        <dbReference type="ARBA" id="ARBA00022614"/>
    </source>
</evidence>
<dbReference type="PANTHER" id="PTHR48051:SF46">
    <property type="entry name" value="LEUCINE RICH REPEAT-CONTAINING DOMAIN PROTEIN"/>
    <property type="match status" value="1"/>
</dbReference>
<dbReference type="Gene3D" id="3.80.10.10">
    <property type="entry name" value="Ribonuclease Inhibitor"/>
    <property type="match status" value="1"/>
</dbReference>
<evidence type="ECO:0008006" key="4">
    <source>
        <dbReference type="Google" id="ProtNLM"/>
    </source>
</evidence>
<gene>
    <name evidence="3" type="ORF">LCGC14_1497090</name>
</gene>
<dbReference type="InterPro" id="IPR003591">
    <property type="entry name" value="Leu-rich_rpt_typical-subtyp"/>
</dbReference>
<dbReference type="SMART" id="SM00369">
    <property type="entry name" value="LRR_TYP"/>
    <property type="match status" value="4"/>
</dbReference>
<dbReference type="Pfam" id="PF13855">
    <property type="entry name" value="LRR_8"/>
    <property type="match status" value="1"/>
</dbReference>
<dbReference type="InterPro" id="IPR001611">
    <property type="entry name" value="Leu-rich_rpt"/>
</dbReference>
<dbReference type="InterPro" id="IPR050216">
    <property type="entry name" value="LRR_domain-containing"/>
</dbReference>
<dbReference type="SMART" id="SM00365">
    <property type="entry name" value="LRR_SD22"/>
    <property type="match status" value="2"/>
</dbReference>
<dbReference type="Pfam" id="PF00560">
    <property type="entry name" value="LRR_1"/>
    <property type="match status" value="1"/>
</dbReference>
<accession>A0A0F9M6P9</accession>
<sequence>MGGDFQIDVESEVLSICGVSLDDYFNNDRRMEATILEENLDPIVSYIRNHVSHLAYHVLGFFIVKSGARVPINLKEEILGFTEWNIDKKVNWGEEWVKARKFYLEDLRKKLKLHRAGMTGYLIDLKFSKFPEFGLISVGLEQLKINFEARKFAAIEHINLDTCELLEFPDQILSFSNLKTLSLEHNKLNNIPDSINKLENLNALYLNGNNLNDIPDSIGDLKNLEIFDLRYNNLRAIPKSIQNLELLKSISLQKNHISGIPEPLKKLHGTFISI</sequence>
<name>A0A0F9M6P9_9ZZZZ</name>
<reference evidence="3" key="1">
    <citation type="journal article" date="2015" name="Nature">
        <title>Complex archaea that bridge the gap between prokaryotes and eukaryotes.</title>
        <authorList>
            <person name="Spang A."/>
            <person name="Saw J.H."/>
            <person name="Jorgensen S.L."/>
            <person name="Zaremba-Niedzwiedzka K."/>
            <person name="Martijn J."/>
            <person name="Lind A.E."/>
            <person name="van Eijk R."/>
            <person name="Schleper C."/>
            <person name="Guy L."/>
            <person name="Ettema T.J."/>
        </authorList>
    </citation>
    <scope>NUCLEOTIDE SEQUENCE</scope>
</reference>
<organism evidence="3">
    <name type="scientific">marine sediment metagenome</name>
    <dbReference type="NCBI Taxonomy" id="412755"/>
    <lineage>
        <taxon>unclassified sequences</taxon>
        <taxon>metagenomes</taxon>
        <taxon>ecological metagenomes</taxon>
    </lineage>
</organism>
<comment type="caution">
    <text evidence="3">The sequence shown here is derived from an EMBL/GenBank/DDBJ whole genome shotgun (WGS) entry which is preliminary data.</text>
</comment>
<dbReference type="PANTHER" id="PTHR48051">
    <property type="match status" value="1"/>
</dbReference>
<evidence type="ECO:0000256" key="2">
    <source>
        <dbReference type="ARBA" id="ARBA00022737"/>
    </source>
</evidence>
<keyword evidence="1" id="KW-0433">Leucine-rich repeat</keyword>
<evidence type="ECO:0000313" key="3">
    <source>
        <dbReference type="EMBL" id="KKM64862.1"/>
    </source>
</evidence>
<dbReference type="EMBL" id="LAZR01010821">
    <property type="protein sequence ID" value="KKM64862.1"/>
    <property type="molecule type" value="Genomic_DNA"/>
</dbReference>
<protein>
    <recommendedName>
        <fullName evidence="4">Leucine-rich repeat domain-containing protein</fullName>
    </recommendedName>
</protein>
<dbReference type="PROSITE" id="PS51450">
    <property type="entry name" value="LRR"/>
    <property type="match status" value="2"/>
</dbReference>
<dbReference type="GO" id="GO:0005737">
    <property type="term" value="C:cytoplasm"/>
    <property type="evidence" value="ECO:0007669"/>
    <property type="project" value="TreeGrafter"/>
</dbReference>
<dbReference type="AlphaFoldDB" id="A0A0F9M6P9"/>
<keyword evidence="2" id="KW-0677">Repeat</keyword>
<dbReference type="InterPro" id="IPR032675">
    <property type="entry name" value="LRR_dom_sf"/>
</dbReference>
<dbReference type="SUPFAM" id="SSF52058">
    <property type="entry name" value="L domain-like"/>
    <property type="match status" value="1"/>
</dbReference>